<evidence type="ECO:0000313" key="7">
    <source>
        <dbReference type="EMBL" id="CBA09967.1"/>
    </source>
</evidence>
<dbReference type="PANTHER" id="PTHR11076">
    <property type="entry name" value="DNA REPAIR POLYMERASE UMUC / TRANSFERASE FAMILY MEMBER"/>
    <property type="match status" value="1"/>
</dbReference>
<sequence length="475" mass="53408">MLVTSSQLKGYIKYQDANLNFIQKTLPASTLTLYLMTVIPGQSLVLLPLLSKMFVREAKMFALIDGNSFYCSCERVFRPELKNIPVVVLSNNDGCVVARSAEAKALGIKMGEPYFKVRHLVGQGRLKAYSSNYELYADLSRRMMETIAGCVPAVEVYSIDECFADMTGIENLAVHGQQIRSRVLQWVGIPTCVGIAPAKTLAKFCNHLAKRYPDYFGGVVVWDNWNETTRLRALRSQGVDEILGIGRRTADKLSEQGIRTVLDFVEADTATIRRRYGVTVERTQREMQGIVCDGLHLNAQPRQNLVRSRSFGKRIGTLEALQAAVTHHVSSGAEALRKDGLTASAVSVFLHTDFFREDSPQYHNSLAQNLIVSTADTVHLNRIAQRLLADIYRSGYLYKKCGIELYDLKPAIQIQADLWKPTKANPAMEAWDKINRQHGRGSMKLVSELLADDWKMNRDRLSQCYTTRFTDLLVV</sequence>
<dbReference type="InterPro" id="IPR025188">
    <property type="entry name" value="DUF4113"/>
</dbReference>
<dbReference type="Gene3D" id="3.30.70.270">
    <property type="match status" value="1"/>
</dbReference>
<dbReference type="InterPro" id="IPR043128">
    <property type="entry name" value="Rev_trsase/Diguanyl_cyclase"/>
</dbReference>
<name>C6SN81_NEIME</name>
<dbReference type="InterPro" id="IPR043502">
    <property type="entry name" value="DNA/RNA_pol_sf"/>
</dbReference>
<dbReference type="InterPro" id="IPR050116">
    <property type="entry name" value="DNA_polymerase-Y"/>
</dbReference>
<evidence type="ECO:0000256" key="1">
    <source>
        <dbReference type="ARBA" id="ARBA00010945"/>
    </source>
</evidence>
<reference evidence="7" key="1">
    <citation type="journal article" date="2008" name="Proc. Natl. Acad. Sci. U.S.A.">
        <title>Whole-genome comparison of disease and carriage strains provides insights into virulence evolution in Neisseria meningitidis.</title>
        <authorList>
            <person name="Schoen C."/>
            <person name="Blom J."/>
            <person name="Claus H."/>
            <person name="Schramm-Glueck A."/>
            <person name="Brandt P."/>
            <person name="Mueller T."/>
            <person name="Goesmann A."/>
            <person name="Joseph B."/>
            <person name="Konietzny S."/>
            <person name="Kurzai O."/>
            <person name="Schmitt C."/>
            <person name="Friedrich T."/>
            <person name="Linke B."/>
            <person name="Vogel U."/>
            <person name="Frosch M."/>
        </authorList>
    </citation>
    <scope>NUCLEOTIDE SEQUENCE</scope>
    <source>
        <strain evidence="7">Alpha275</strain>
    </source>
</reference>
<keyword evidence="3" id="KW-0741">SOS mutagenesis</keyword>
<dbReference type="Pfam" id="PF11799">
    <property type="entry name" value="IMS_C"/>
    <property type="match status" value="1"/>
</dbReference>
<accession>C6SN81</accession>
<dbReference type="PANTHER" id="PTHR11076:SF34">
    <property type="entry name" value="PROTEIN UMUC"/>
    <property type="match status" value="1"/>
</dbReference>
<dbReference type="Pfam" id="PF13438">
    <property type="entry name" value="DUF4113"/>
    <property type="match status" value="1"/>
</dbReference>
<dbReference type="EMBL" id="AM889138">
    <property type="protein sequence ID" value="CBA09967.1"/>
    <property type="molecule type" value="Genomic_DNA"/>
</dbReference>
<keyword evidence="5" id="KW-0742">SOS response</keyword>
<dbReference type="InterPro" id="IPR001126">
    <property type="entry name" value="UmuC"/>
</dbReference>
<organism evidence="7">
    <name type="scientific">Neisseria meningitidis alpha275</name>
    <dbReference type="NCBI Taxonomy" id="295996"/>
    <lineage>
        <taxon>Bacteria</taxon>
        <taxon>Pseudomonadati</taxon>
        <taxon>Pseudomonadota</taxon>
        <taxon>Betaproteobacteria</taxon>
        <taxon>Neisseriales</taxon>
        <taxon>Neisseriaceae</taxon>
        <taxon>Neisseria</taxon>
    </lineage>
</organism>
<evidence type="ECO:0000256" key="3">
    <source>
        <dbReference type="ARBA" id="ARBA00023199"/>
    </source>
</evidence>
<evidence type="ECO:0000259" key="6">
    <source>
        <dbReference type="PROSITE" id="PS50173"/>
    </source>
</evidence>
<protein>
    <recommendedName>
        <fullName evidence="6">UmuC domain-containing protein</fullName>
    </recommendedName>
</protein>
<dbReference type="GO" id="GO:0005829">
    <property type="term" value="C:cytosol"/>
    <property type="evidence" value="ECO:0007669"/>
    <property type="project" value="TreeGrafter"/>
</dbReference>
<dbReference type="AlphaFoldDB" id="C6SN81"/>
<dbReference type="PROSITE" id="PS50173">
    <property type="entry name" value="UMUC"/>
    <property type="match status" value="1"/>
</dbReference>
<feature type="domain" description="UmuC" evidence="6">
    <location>
        <begin position="61"/>
        <end position="246"/>
    </location>
</feature>
<keyword evidence="2" id="KW-0227">DNA damage</keyword>
<dbReference type="GO" id="GO:0006281">
    <property type="term" value="P:DNA repair"/>
    <property type="evidence" value="ECO:0007669"/>
    <property type="project" value="UniProtKB-KW"/>
</dbReference>
<dbReference type="Gene3D" id="1.10.150.20">
    <property type="entry name" value="5' to 3' exonuclease, C-terminal subdomain"/>
    <property type="match status" value="1"/>
</dbReference>
<dbReference type="GO" id="GO:0042276">
    <property type="term" value="P:error-prone translesion synthesis"/>
    <property type="evidence" value="ECO:0007669"/>
    <property type="project" value="TreeGrafter"/>
</dbReference>
<evidence type="ECO:0000256" key="5">
    <source>
        <dbReference type="ARBA" id="ARBA00023236"/>
    </source>
</evidence>
<dbReference type="Pfam" id="PF00817">
    <property type="entry name" value="IMS"/>
    <property type="match status" value="1"/>
</dbReference>
<evidence type="ECO:0000256" key="2">
    <source>
        <dbReference type="ARBA" id="ARBA00022763"/>
    </source>
</evidence>
<keyword evidence="4" id="KW-0234">DNA repair</keyword>
<dbReference type="GO" id="GO:0003684">
    <property type="term" value="F:damaged DNA binding"/>
    <property type="evidence" value="ECO:0007669"/>
    <property type="project" value="InterPro"/>
</dbReference>
<gene>
    <name evidence="7" type="primary">umuC</name>
    <name evidence="7" type="ORF">NMW_2415</name>
</gene>
<evidence type="ECO:0000256" key="4">
    <source>
        <dbReference type="ARBA" id="ARBA00023204"/>
    </source>
</evidence>
<dbReference type="CDD" id="cd01700">
    <property type="entry name" value="PolY_Pol_V_umuC"/>
    <property type="match status" value="1"/>
</dbReference>
<dbReference type="SUPFAM" id="SSF56672">
    <property type="entry name" value="DNA/RNA polymerases"/>
    <property type="match status" value="1"/>
</dbReference>
<dbReference type="GO" id="GO:0003887">
    <property type="term" value="F:DNA-directed DNA polymerase activity"/>
    <property type="evidence" value="ECO:0007669"/>
    <property type="project" value="TreeGrafter"/>
</dbReference>
<dbReference type="Gene3D" id="3.40.1170.60">
    <property type="match status" value="1"/>
</dbReference>
<dbReference type="InterPro" id="IPR017961">
    <property type="entry name" value="DNA_pol_Y-fam_little_finger"/>
</dbReference>
<comment type="similarity">
    <text evidence="1">Belongs to the DNA polymerase type-Y family.</text>
</comment>
<dbReference type="GO" id="GO:0009432">
    <property type="term" value="P:SOS response"/>
    <property type="evidence" value="ECO:0007669"/>
    <property type="project" value="UniProtKB-KW"/>
</dbReference>
<proteinExistence type="inferred from homology"/>